<evidence type="ECO:0000256" key="1">
    <source>
        <dbReference type="SAM" id="MobiDB-lite"/>
    </source>
</evidence>
<reference evidence="2" key="1">
    <citation type="journal article" date="2020" name="Fungal Divers.">
        <title>Resolving the Mortierellaceae phylogeny through synthesis of multi-gene phylogenetics and phylogenomics.</title>
        <authorList>
            <person name="Vandepol N."/>
            <person name="Liber J."/>
            <person name="Desiro A."/>
            <person name="Na H."/>
            <person name="Kennedy M."/>
            <person name="Barry K."/>
            <person name="Grigoriev I.V."/>
            <person name="Miller A.N."/>
            <person name="O'Donnell K."/>
            <person name="Stajich J.E."/>
            <person name="Bonito G."/>
        </authorList>
    </citation>
    <scope>NUCLEOTIDE SEQUENCE</scope>
    <source>
        <strain evidence="2">KOD1015</strain>
    </source>
</reference>
<name>A0A9P6EVV0_9FUNG</name>
<dbReference type="EMBL" id="JAABOA010007862">
    <property type="protein sequence ID" value="KAF9537076.1"/>
    <property type="molecule type" value="Genomic_DNA"/>
</dbReference>
<feature type="non-terminal residue" evidence="2">
    <location>
        <position position="1"/>
    </location>
</feature>
<feature type="compositionally biased region" description="Low complexity" evidence="1">
    <location>
        <begin position="160"/>
        <end position="169"/>
    </location>
</feature>
<feature type="compositionally biased region" description="Polar residues" evidence="1">
    <location>
        <begin position="86"/>
        <end position="102"/>
    </location>
</feature>
<organism evidence="2 3">
    <name type="scientific">Lunasporangiospora selenospora</name>
    <dbReference type="NCBI Taxonomy" id="979761"/>
    <lineage>
        <taxon>Eukaryota</taxon>
        <taxon>Fungi</taxon>
        <taxon>Fungi incertae sedis</taxon>
        <taxon>Mucoromycota</taxon>
        <taxon>Mortierellomycotina</taxon>
        <taxon>Mortierellomycetes</taxon>
        <taxon>Mortierellales</taxon>
        <taxon>Mortierellaceae</taxon>
        <taxon>Lunasporangiospora</taxon>
    </lineage>
</organism>
<feature type="non-terminal residue" evidence="2">
    <location>
        <position position="209"/>
    </location>
</feature>
<dbReference type="OrthoDB" id="2446198at2759"/>
<feature type="compositionally biased region" description="Low complexity" evidence="1">
    <location>
        <begin position="134"/>
        <end position="153"/>
    </location>
</feature>
<proteinExistence type="predicted"/>
<evidence type="ECO:0000313" key="3">
    <source>
        <dbReference type="Proteomes" id="UP000780801"/>
    </source>
</evidence>
<evidence type="ECO:0000313" key="2">
    <source>
        <dbReference type="EMBL" id="KAF9537076.1"/>
    </source>
</evidence>
<dbReference type="Proteomes" id="UP000780801">
    <property type="component" value="Unassembled WGS sequence"/>
</dbReference>
<feature type="region of interest" description="Disordered" evidence="1">
    <location>
        <begin position="1"/>
        <end position="102"/>
    </location>
</feature>
<gene>
    <name evidence="2" type="ORF">BGW38_010090</name>
</gene>
<feature type="compositionally biased region" description="Low complexity" evidence="1">
    <location>
        <begin position="22"/>
        <end position="33"/>
    </location>
</feature>
<feature type="region of interest" description="Disordered" evidence="1">
    <location>
        <begin position="125"/>
        <end position="178"/>
    </location>
</feature>
<dbReference type="AlphaFoldDB" id="A0A9P6EVV0"/>
<accession>A0A9P6EVV0</accession>
<keyword evidence="3" id="KW-1185">Reference proteome</keyword>
<sequence length="209" mass="22917">AQLQSGKLTIKASAEQLANTAHHSQPSLQQQHQHQQKLGYRQAHEQAKKQTIMFVDKKPESNHRSVASQGYNYGYSSQVVKPDPSKPTTCSAETSSLGTNSCAESPSYWNTASARLKMEPSTPIRSIPHHALHNSESSSSNLHKAASSSTKSVSPPPLSTPSTSITPTPAELDKPTKNLMIFNKIPRQWPASQETLHHNYMAKSIKKPT</sequence>
<comment type="caution">
    <text evidence="2">The sequence shown here is derived from an EMBL/GenBank/DDBJ whole genome shotgun (WGS) entry which is preliminary data.</text>
</comment>
<protein>
    <submittedName>
        <fullName evidence="2">Uncharacterized protein</fullName>
    </submittedName>
</protein>
<feature type="compositionally biased region" description="Polar residues" evidence="1">
    <location>
        <begin position="64"/>
        <end position="79"/>
    </location>
</feature>